<dbReference type="AlphaFoldDB" id="A0AAE3GQJ5"/>
<accession>A0AAE3GQJ5</accession>
<protein>
    <submittedName>
        <fullName evidence="1">Uncharacterized protein</fullName>
    </submittedName>
</protein>
<dbReference type="EMBL" id="JAMZMM010000045">
    <property type="protein sequence ID" value="MCP2728232.1"/>
    <property type="molecule type" value="Genomic_DNA"/>
</dbReference>
<reference evidence="1" key="1">
    <citation type="submission" date="2022-06" db="EMBL/GenBank/DDBJ databases">
        <title>New cyanobacteria of genus Symplocastrum in benthos of Lake Baikal.</title>
        <authorList>
            <person name="Sorokovikova E."/>
            <person name="Tikhonova I."/>
            <person name="Krasnopeev A."/>
            <person name="Evseev P."/>
            <person name="Gladkikh A."/>
            <person name="Belykh O."/>
        </authorList>
    </citation>
    <scope>NUCLEOTIDE SEQUENCE</scope>
    <source>
        <strain evidence="1">BBK-W-15</strain>
    </source>
</reference>
<proteinExistence type="predicted"/>
<evidence type="ECO:0000313" key="1">
    <source>
        <dbReference type="EMBL" id="MCP2728232.1"/>
    </source>
</evidence>
<keyword evidence="2" id="KW-1185">Reference proteome</keyword>
<dbReference type="Proteomes" id="UP001204953">
    <property type="component" value="Unassembled WGS sequence"/>
</dbReference>
<sequence length="58" mass="6608">MRSELILPNTKFESLVEQASCLLLIATAIYPRLNYEAQLGIKRDRNPVALSYRISITL</sequence>
<gene>
    <name evidence="1" type="ORF">NJ959_07060</name>
</gene>
<name>A0AAE3GQJ5_9CYAN</name>
<evidence type="ECO:0000313" key="2">
    <source>
        <dbReference type="Proteomes" id="UP001204953"/>
    </source>
</evidence>
<dbReference type="RefSeq" id="WP_254011034.1">
    <property type="nucleotide sequence ID" value="NZ_JAMZMM010000045.1"/>
</dbReference>
<comment type="caution">
    <text evidence="1">The sequence shown here is derived from an EMBL/GenBank/DDBJ whole genome shotgun (WGS) entry which is preliminary data.</text>
</comment>
<organism evidence="1 2">
    <name type="scientific">Limnofasciculus baicalensis BBK-W-15</name>
    <dbReference type="NCBI Taxonomy" id="2699891"/>
    <lineage>
        <taxon>Bacteria</taxon>
        <taxon>Bacillati</taxon>
        <taxon>Cyanobacteriota</taxon>
        <taxon>Cyanophyceae</taxon>
        <taxon>Coleofasciculales</taxon>
        <taxon>Coleofasciculaceae</taxon>
        <taxon>Limnofasciculus</taxon>
        <taxon>Limnofasciculus baicalensis</taxon>
    </lineage>
</organism>